<proteinExistence type="predicted"/>
<feature type="non-terminal residue" evidence="4">
    <location>
        <position position="1"/>
    </location>
</feature>
<feature type="region of interest" description="Disordered" evidence="1">
    <location>
        <begin position="180"/>
        <end position="200"/>
    </location>
</feature>
<organism evidence="4 5">
    <name type="scientific">Stenotrophomonas maltophilia</name>
    <name type="common">Pseudomonas maltophilia</name>
    <name type="synonym">Xanthomonas maltophilia</name>
    <dbReference type="NCBI Taxonomy" id="40324"/>
    <lineage>
        <taxon>Bacteria</taxon>
        <taxon>Pseudomonadati</taxon>
        <taxon>Pseudomonadota</taxon>
        <taxon>Gammaproteobacteria</taxon>
        <taxon>Lysobacterales</taxon>
        <taxon>Lysobacteraceae</taxon>
        <taxon>Stenotrophomonas</taxon>
        <taxon>Stenotrophomonas maltophilia group</taxon>
    </lineage>
</organism>
<protein>
    <submittedName>
        <fullName evidence="4">Type VI secretion system tip protein VgrG</fullName>
    </submittedName>
</protein>
<evidence type="ECO:0000313" key="4">
    <source>
        <dbReference type="EMBL" id="TGY30777.1"/>
    </source>
</evidence>
<dbReference type="SUPFAM" id="SSF69279">
    <property type="entry name" value="Phage tail proteins"/>
    <property type="match status" value="1"/>
</dbReference>
<dbReference type="InterPro" id="IPR037026">
    <property type="entry name" value="Vgr_OB-fold_dom_sf"/>
</dbReference>
<dbReference type="EMBL" id="SRYW01000037">
    <property type="protein sequence ID" value="TGY30777.1"/>
    <property type="molecule type" value="Genomic_DNA"/>
</dbReference>
<dbReference type="AlphaFoldDB" id="A0A4S2CPX8"/>
<dbReference type="Pfam" id="PF13296">
    <property type="entry name" value="T6SS_Vgr"/>
    <property type="match status" value="1"/>
</dbReference>
<feature type="compositionally biased region" description="Gly residues" evidence="1">
    <location>
        <begin position="432"/>
        <end position="446"/>
    </location>
</feature>
<accession>A0A4S2CPX8</accession>
<dbReference type="InterPro" id="IPR028244">
    <property type="entry name" value="T6SS_Rhs_Vgr_dom"/>
</dbReference>
<feature type="domain" description="Putative type VI secretion system Rhs element associated Vgr" evidence="3">
    <location>
        <begin position="302"/>
        <end position="401"/>
    </location>
</feature>
<dbReference type="SUPFAM" id="SSF69255">
    <property type="entry name" value="gp5 N-terminal domain-like"/>
    <property type="match status" value="1"/>
</dbReference>
<evidence type="ECO:0000256" key="1">
    <source>
        <dbReference type="SAM" id="MobiDB-lite"/>
    </source>
</evidence>
<name>A0A4S2CPX8_STEMA</name>
<dbReference type="Gene3D" id="2.40.50.230">
    <property type="entry name" value="Gp5 N-terminal domain"/>
    <property type="match status" value="1"/>
</dbReference>
<feature type="region of interest" description="Disordered" evidence="1">
    <location>
        <begin position="432"/>
        <end position="454"/>
    </location>
</feature>
<gene>
    <name evidence="4" type="ORF">E5352_19285</name>
</gene>
<sequence length="482" mass="50321">DIDTSGPYGWQDNARGQRRAQQHLDALRVRAHTIEGQGSWRQLVPGAQFQLGQHPGVDAGTSFLCLSVQHQARNNLEADILDALEQQLGPVAQAPLALPIALAGLAAAAPAQAVTSTFYDNRFVVIPADVVYRPQTEDGHGVRLHPRPSITGTLSAIVVSDGEPLQSDRDHRIKVQFPWQRGGASSTGQAHPGGDDNAPANGGAWTWVRVMTPWAGDNWGGVVLPRRGQEVLVAFLEGDIDRPVVVGAVYNGRGQNDASHNQVASGGAQATGNAAAWFEGNDHGAVFTGFKSQALADSQGGAGGYQQLRLDDTPGQGRAQLSTTQHATTLTLGHLKGGEDNVREAERGFGAELSSQAFGALRAGKGLLLSTEGGEPQLAANQAMAQLQESTELVATLNESAHNQQAMLPQEPSELPAHQALLQLQEKLGGIQSGGPAGSIQGGDGEAPGWDAPTLMGSGVAGVMSLTPADQVWVSGTQTTLA</sequence>
<reference evidence="4 5" key="1">
    <citation type="submission" date="2019-04" db="EMBL/GenBank/DDBJ databases">
        <title>Microbes associate with the intestines of laboratory mice.</title>
        <authorList>
            <person name="Navarre W."/>
            <person name="Wong E."/>
            <person name="Huang K."/>
            <person name="Tropini C."/>
            <person name="Ng K."/>
            <person name="Yu B."/>
        </authorList>
    </citation>
    <scope>NUCLEOTIDE SEQUENCE [LARGE SCALE GENOMIC DNA]</scope>
    <source>
        <strain evidence="4 5">NM62_B4-13</strain>
    </source>
</reference>
<evidence type="ECO:0000313" key="5">
    <source>
        <dbReference type="Proteomes" id="UP000306631"/>
    </source>
</evidence>
<dbReference type="Pfam" id="PF05954">
    <property type="entry name" value="Phage_GPD"/>
    <property type="match status" value="1"/>
</dbReference>
<dbReference type="InterPro" id="IPR006531">
    <property type="entry name" value="Gp5/Vgr_OB"/>
</dbReference>
<evidence type="ECO:0000259" key="3">
    <source>
        <dbReference type="Pfam" id="PF13296"/>
    </source>
</evidence>
<feature type="domain" description="Gp5/Type VI secretion system Vgr protein OB-fold" evidence="2">
    <location>
        <begin position="206"/>
        <end position="250"/>
    </location>
</feature>
<dbReference type="Pfam" id="PF04717">
    <property type="entry name" value="Phage_base_V"/>
    <property type="match status" value="1"/>
</dbReference>
<comment type="caution">
    <text evidence="4">The sequence shown here is derived from an EMBL/GenBank/DDBJ whole genome shotgun (WGS) entry which is preliminary data.</text>
</comment>
<evidence type="ECO:0000259" key="2">
    <source>
        <dbReference type="Pfam" id="PF04717"/>
    </source>
</evidence>
<dbReference type="RefSeq" id="WP_210433897.1">
    <property type="nucleotide sequence ID" value="NZ_SRYW01000037.1"/>
</dbReference>
<dbReference type="Gene3D" id="2.30.110.50">
    <property type="match status" value="1"/>
</dbReference>
<dbReference type="Proteomes" id="UP000306631">
    <property type="component" value="Unassembled WGS sequence"/>
</dbReference>
<feature type="non-terminal residue" evidence="4">
    <location>
        <position position="482"/>
    </location>
</feature>